<keyword evidence="2" id="KW-0812">Transmembrane</keyword>
<dbReference type="EMBL" id="VCPC01000001">
    <property type="protein sequence ID" value="TMV15450.1"/>
    <property type="molecule type" value="Genomic_DNA"/>
</dbReference>
<evidence type="ECO:0000256" key="1">
    <source>
        <dbReference type="SAM" id="MobiDB-lite"/>
    </source>
</evidence>
<feature type="region of interest" description="Disordered" evidence="1">
    <location>
        <begin position="40"/>
        <end position="69"/>
    </location>
</feature>
<dbReference type="Gene3D" id="2.30.30.40">
    <property type="entry name" value="SH3 Domains"/>
    <property type="match status" value="1"/>
</dbReference>
<feature type="region of interest" description="Disordered" evidence="1">
    <location>
        <begin position="1"/>
        <end position="21"/>
    </location>
</feature>
<dbReference type="Proteomes" id="UP001191082">
    <property type="component" value="Unassembled WGS sequence"/>
</dbReference>
<keyword evidence="2" id="KW-0472">Membrane</keyword>
<dbReference type="PROSITE" id="PS51781">
    <property type="entry name" value="SH3B"/>
    <property type="match status" value="1"/>
</dbReference>
<gene>
    <name evidence="4" type="ORF">FGK64_05710</name>
</gene>
<reference evidence="4 5" key="1">
    <citation type="submission" date="2019-05" db="EMBL/GenBank/DDBJ databases">
        <title>Marivita sp. nov. isolated from sea sediment.</title>
        <authorList>
            <person name="Kim W."/>
        </authorList>
    </citation>
    <scope>NUCLEOTIDE SEQUENCE [LARGE SCALE GENOMIC DNA]</scope>
    <source>
        <strain evidence="4 5">CAU 1492</strain>
    </source>
</reference>
<proteinExistence type="predicted"/>
<keyword evidence="5" id="KW-1185">Reference proteome</keyword>
<accession>A0ABY2XGD1</accession>
<sequence length="301" mass="31963">MARRSGSATSPTPSGGSMLGSSTMSLIDAVVHCQKRAVKRPLQASPATRSPATATTFSTQTARQSPESAEIRYHDGTEQLPFGFESQVIVVWGAVMPRYILLSFLFMGWGFYELSGGAEFQPPQPVASAEAATPKAPATTRIAKSQMARASQARTATPAPTRTETPRAEEPQVVLASLGADEGTNKTNRATPAAQTAEPEPRVFSLQDMVTPPPAANAANPNGIQQVRPTPTRAADMREIVATRVNMRAGPGTSSDILMRLAKGDSVEVLEDNGSGWLRLRALPADRVGWIAARLVSPQSD</sequence>
<dbReference type="Pfam" id="PF08239">
    <property type="entry name" value="SH3_3"/>
    <property type="match status" value="1"/>
</dbReference>
<organism evidence="4 5">
    <name type="scientific">Arenibacterium halophilum</name>
    <dbReference type="NCBI Taxonomy" id="2583821"/>
    <lineage>
        <taxon>Bacteria</taxon>
        <taxon>Pseudomonadati</taxon>
        <taxon>Pseudomonadota</taxon>
        <taxon>Alphaproteobacteria</taxon>
        <taxon>Rhodobacterales</taxon>
        <taxon>Paracoccaceae</taxon>
        <taxon>Arenibacterium</taxon>
    </lineage>
</organism>
<feature type="transmembrane region" description="Helical" evidence="2">
    <location>
        <begin position="89"/>
        <end position="112"/>
    </location>
</feature>
<protein>
    <submittedName>
        <fullName evidence="4">SH3 domain-containing protein</fullName>
    </submittedName>
</protein>
<feature type="compositionally biased region" description="Low complexity" evidence="1">
    <location>
        <begin position="153"/>
        <end position="163"/>
    </location>
</feature>
<evidence type="ECO:0000313" key="5">
    <source>
        <dbReference type="Proteomes" id="UP001191082"/>
    </source>
</evidence>
<comment type="caution">
    <text evidence="4">The sequence shown here is derived from an EMBL/GenBank/DDBJ whole genome shotgun (WGS) entry which is preliminary data.</text>
</comment>
<feature type="domain" description="SH3b" evidence="3">
    <location>
        <begin position="235"/>
        <end position="300"/>
    </location>
</feature>
<evidence type="ECO:0000313" key="4">
    <source>
        <dbReference type="EMBL" id="TMV15450.1"/>
    </source>
</evidence>
<feature type="region of interest" description="Disordered" evidence="1">
    <location>
        <begin position="145"/>
        <end position="201"/>
    </location>
</feature>
<evidence type="ECO:0000259" key="3">
    <source>
        <dbReference type="PROSITE" id="PS51781"/>
    </source>
</evidence>
<dbReference type="InterPro" id="IPR003646">
    <property type="entry name" value="SH3-like_bac-type"/>
</dbReference>
<dbReference type="SMART" id="SM00287">
    <property type="entry name" value="SH3b"/>
    <property type="match status" value="1"/>
</dbReference>
<feature type="compositionally biased region" description="Low complexity" evidence="1">
    <location>
        <begin position="44"/>
        <end position="59"/>
    </location>
</feature>
<keyword evidence="2" id="KW-1133">Transmembrane helix</keyword>
<name>A0ABY2XGD1_9RHOB</name>
<evidence type="ECO:0000256" key="2">
    <source>
        <dbReference type="SAM" id="Phobius"/>
    </source>
</evidence>